<dbReference type="FunFam" id="3.40.50.300:FF:000367">
    <property type="entry name" value="ABC transporter G family member 24"/>
    <property type="match status" value="1"/>
</dbReference>
<accession>A0AAV8AF90</accession>
<dbReference type="InterPro" id="IPR003593">
    <property type="entry name" value="AAA+_ATPase"/>
</dbReference>
<dbReference type="Proteomes" id="UP001146793">
    <property type="component" value="Unassembled WGS sequence"/>
</dbReference>
<feature type="transmembrane region" description="Helical" evidence="8">
    <location>
        <begin position="1433"/>
        <end position="1452"/>
    </location>
</feature>
<keyword evidence="7 8" id="KW-0472">Membrane</keyword>
<evidence type="ECO:0000256" key="3">
    <source>
        <dbReference type="ARBA" id="ARBA00022692"/>
    </source>
</evidence>
<comment type="caution">
    <text evidence="11">The sequence shown here is derived from an EMBL/GenBank/DDBJ whole genome shotgun (WGS) entry which is preliminary data.</text>
</comment>
<dbReference type="EMBL" id="JANTQA010000008">
    <property type="protein sequence ID" value="KAJ3452330.1"/>
    <property type="molecule type" value="Genomic_DNA"/>
</dbReference>
<evidence type="ECO:0000256" key="8">
    <source>
        <dbReference type="SAM" id="Phobius"/>
    </source>
</evidence>
<dbReference type="PANTHER" id="PTHR48041">
    <property type="entry name" value="ABC TRANSPORTER G FAMILY MEMBER 28"/>
    <property type="match status" value="1"/>
</dbReference>
<keyword evidence="4" id="KW-0547">Nucleotide-binding</keyword>
<dbReference type="InterPro" id="IPR003439">
    <property type="entry name" value="ABC_transporter-like_ATP-bd"/>
</dbReference>
<dbReference type="InterPro" id="IPR027417">
    <property type="entry name" value="P-loop_NTPase"/>
</dbReference>
<keyword evidence="6 8" id="KW-1133">Transmembrane helix</keyword>
<dbReference type="GO" id="GO:0005524">
    <property type="term" value="F:ATP binding"/>
    <property type="evidence" value="ECO:0007669"/>
    <property type="project" value="UniProtKB-KW"/>
</dbReference>
<dbReference type="InterPro" id="IPR050352">
    <property type="entry name" value="ABCG_transporters"/>
</dbReference>
<dbReference type="SMART" id="SM00382">
    <property type="entry name" value="AAA"/>
    <property type="match status" value="1"/>
</dbReference>
<evidence type="ECO:0000256" key="4">
    <source>
        <dbReference type="ARBA" id="ARBA00022741"/>
    </source>
</evidence>
<dbReference type="Gene3D" id="3.40.50.300">
    <property type="entry name" value="P-loop containing nucleotide triphosphate hydrolases"/>
    <property type="match status" value="1"/>
</dbReference>
<name>A0AAV8AF90_9EUKA</name>
<reference evidence="11" key="1">
    <citation type="submission" date="2022-08" db="EMBL/GenBank/DDBJ databases">
        <title>Novel sulphate-reducing endosymbionts in the free-living metamonad Anaeramoeba.</title>
        <authorList>
            <person name="Jerlstrom-Hultqvist J."/>
            <person name="Cepicka I."/>
            <person name="Gallot-Lavallee L."/>
            <person name="Salas-Leiva D."/>
            <person name="Curtis B.A."/>
            <person name="Zahonova K."/>
            <person name="Pipaliya S."/>
            <person name="Dacks J."/>
            <person name="Roger A.J."/>
        </authorList>
    </citation>
    <scope>NUCLEOTIDE SEQUENCE</scope>
    <source>
        <strain evidence="11">Busselton2</strain>
    </source>
</reference>
<feature type="transmembrane region" description="Helical" evidence="8">
    <location>
        <begin position="1359"/>
        <end position="1379"/>
    </location>
</feature>
<feature type="transmembrane region" description="Helical" evidence="8">
    <location>
        <begin position="1539"/>
        <end position="1561"/>
    </location>
</feature>
<dbReference type="GO" id="GO:0016020">
    <property type="term" value="C:membrane"/>
    <property type="evidence" value="ECO:0007669"/>
    <property type="project" value="UniProtKB-SubCell"/>
</dbReference>
<evidence type="ECO:0000256" key="2">
    <source>
        <dbReference type="ARBA" id="ARBA00022448"/>
    </source>
</evidence>
<evidence type="ECO:0000256" key="9">
    <source>
        <dbReference type="SAM" id="SignalP"/>
    </source>
</evidence>
<proteinExistence type="predicted"/>
<dbReference type="InterPro" id="IPR043926">
    <property type="entry name" value="ABCG_dom"/>
</dbReference>
<feature type="transmembrane region" description="Helical" evidence="8">
    <location>
        <begin position="879"/>
        <end position="900"/>
    </location>
</feature>
<evidence type="ECO:0000256" key="5">
    <source>
        <dbReference type="ARBA" id="ARBA00022840"/>
    </source>
</evidence>
<feature type="domain" description="ABC transporter" evidence="10">
    <location>
        <begin position="964"/>
        <end position="1207"/>
    </location>
</feature>
<evidence type="ECO:0000256" key="6">
    <source>
        <dbReference type="ARBA" id="ARBA00022989"/>
    </source>
</evidence>
<dbReference type="PROSITE" id="PS50893">
    <property type="entry name" value="ABC_TRANSPORTER_2"/>
    <property type="match status" value="1"/>
</dbReference>
<gene>
    <name evidence="11" type="ORF">M0812_04095</name>
</gene>
<feature type="transmembrane region" description="Helical" evidence="8">
    <location>
        <begin position="1459"/>
        <end position="1482"/>
    </location>
</feature>
<dbReference type="SUPFAM" id="SSF52540">
    <property type="entry name" value="P-loop containing nucleoside triphosphate hydrolases"/>
    <property type="match status" value="1"/>
</dbReference>
<comment type="subcellular location">
    <subcellularLocation>
        <location evidence="1">Membrane</location>
        <topology evidence="1">Multi-pass membrane protein</topology>
    </subcellularLocation>
</comment>
<organism evidence="11 12">
    <name type="scientific">Anaeramoeba flamelloides</name>
    <dbReference type="NCBI Taxonomy" id="1746091"/>
    <lineage>
        <taxon>Eukaryota</taxon>
        <taxon>Metamonada</taxon>
        <taxon>Anaeramoebidae</taxon>
        <taxon>Anaeramoeba</taxon>
    </lineage>
</organism>
<evidence type="ECO:0000256" key="7">
    <source>
        <dbReference type="ARBA" id="ARBA00023136"/>
    </source>
</evidence>
<protein>
    <submittedName>
        <fullName evidence="11">Abc transporter g family member</fullName>
    </submittedName>
</protein>
<sequence>MKLCLYTLLSVLLLSFLFFDVAKAEADPPGNENEYIRSFLCPEYSHNICNGSVDNTEFASYCSYKNPDVIPRLLSDADLRTDSYYESCGDSDSLYASCDYITLSKMYQVPDPLDYENNYQPLFVGYFDGQIDIIDSAKQEVIQTLKLEDSPPNELIGFPINNTDVNAVFVLTYGNKLQFHKATADPKNIVEDPYHTVTLTEGDIVAEYPFEFNDNHHLALHVKISDTEHHVMVYTIPDDGSVEKKETTKFQNVENPFISLTEHRNNFLNNETIFSYEESTHEMLIVISQAQRVDIFQLNLDTENTHDFDNEGDKYSMIYQPHNESTVVVKAMAFGEYFRRAEEYDKNKIYTDSNGDRYLPWINPYPSNQLILVVILDNATHEFDWEIDKTLNLTSDKLLAFFSLSEFRKSTETGTFDNPQAQTQNCPSYNEYFMYDTGCELREYNVEDLEYIPKFMSITLKDPAEGNSDEAQLFAQGKSGKVSTLSEYYYSNSHYHVLHLGSDDQYIDIYAIQAELCEANTYSIRNKNFVTWKMSRLQAIGPITSMYVTPNSQHTFFTITRKKWEIKTVERFGEICADLEEDRTDIFLQSYLDYCDQLNGIKFDSNNFAQYSSSCTIAMNCPSDSQAFYYEPPKGWYTYRPTNITICPKGHFCRHGSLITCPKGYYCPDEEMGEPIKCVQDTEYMSVSCEKTGLSEVGECYPGEICRAPYEMGLGVPAGKYVDIPREKFDPTSIFKECTQGDFCYLGAYQDNDASNSSIFRDCPEGYYCETTEISDPVKCDCSDEECYYCPSGTYKLDLCPAGYYCRDETTKIECEITQYCPAGATDTKACTAGYYCPSAAVQKKCTAGNYCPEGSVEPKSCPFFVYCGEGEENLPAEYVGYIVDIVVLGVLGLCYYFILKYVEQKRKEREIYRKFGFDKRSVMASVVFSGLTVMQPNYQVKLHSEEEGSKNPLEQERSFYLDFEFDDLGLTIKGRSKKVVLKGVTGKIFHGSVTAIMGPSGAGKTTFLNTLCGKASYGIPNGTVKLNGYEESITEYKKVIGFVPQEDIMMRELTVKENMLFSAKLRLDRDMPKKDIKNFVSDVIKTLGLWDVRHSPIGDETKRGVSGGQRKRVNAGLELVANPVGLFLDEPTSGLDSTSSMDLCRALRNIADAGINVMAVIHQPRYEIFMMFHNVLLLGKGGRTVYLGPTEHSLGYFEHLGFRCPEFVNPADFMMDVIAGNERIEGSKEAFEPTRLFTLWNEEGVQYLDKLTEEGKIEDPENKKQDYEEIHDTVLHDRNRKTAGFFRQSWEFFIRSLVQQTRDVPGFIVDLVLVYIAGLFLGVLNQDTTYIGPPPTYVIDECPEPMQLYCSYPKQEPIGALASLTALAIALTSTMASLKIFGKEKVVYWRESASGLNSFAYFVAKNFASIPSQLLQPAVFLSIYYALVKPRISVMGLYGVLLLIQLTGSALGQLISVLFPASVSQLAAAVIVLISSLVSGLNPPLKEVSKMVIINIFHYTSFLRYAQEAFFILEIDKYDDVYNLETTYDLYGYDSSRLGLNFGILVTISVLFRVFAYLLLRFKDRDKQV</sequence>
<evidence type="ECO:0000256" key="1">
    <source>
        <dbReference type="ARBA" id="ARBA00004141"/>
    </source>
</evidence>
<feature type="transmembrane region" description="Helical" evidence="8">
    <location>
        <begin position="1305"/>
        <end position="1325"/>
    </location>
</feature>
<dbReference type="Pfam" id="PF19055">
    <property type="entry name" value="ABC2_membrane_7"/>
    <property type="match status" value="2"/>
</dbReference>
<dbReference type="PANTHER" id="PTHR48041:SF91">
    <property type="entry name" value="ABC TRANSPORTER G FAMILY MEMBER 28"/>
    <property type="match status" value="1"/>
</dbReference>
<keyword evidence="9" id="KW-0732">Signal</keyword>
<dbReference type="Pfam" id="PF00005">
    <property type="entry name" value="ABC_tran"/>
    <property type="match status" value="1"/>
</dbReference>
<dbReference type="GO" id="GO:0140359">
    <property type="term" value="F:ABC-type transporter activity"/>
    <property type="evidence" value="ECO:0007669"/>
    <property type="project" value="InterPro"/>
</dbReference>
<evidence type="ECO:0000313" key="12">
    <source>
        <dbReference type="Proteomes" id="UP001146793"/>
    </source>
</evidence>
<feature type="signal peptide" evidence="9">
    <location>
        <begin position="1"/>
        <end position="24"/>
    </location>
</feature>
<keyword evidence="2" id="KW-0813">Transport</keyword>
<evidence type="ECO:0000313" key="11">
    <source>
        <dbReference type="EMBL" id="KAJ3452330.1"/>
    </source>
</evidence>
<feature type="chain" id="PRO_5043843602" evidence="9">
    <location>
        <begin position="25"/>
        <end position="1570"/>
    </location>
</feature>
<dbReference type="GO" id="GO:0016887">
    <property type="term" value="F:ATP hydrolysis activity"/>
    <property type="evidence" value="ECO:0007669"/>
    <property type="project" value="InterPro"/>
</dbReference>
<evidence type="ECO:0000259" key="10">
    <source>
        <dbReference type="PROSITE" id="PS50893"/>
    </source>
</evidence>
<dbReference type="CDD" id="cd03213">
    <property type="entry name" value="ABCG_EPDR"/>
    <property type="match status" value="1"/>
</dbReference>
<keyword evidence="3 8" id="KW-0812">Transmembrane</keyword>
<keyword evidence="5" id="KW-0067">ATP-binding</keyword>